<dbReference type="EMBL" id="JAPWDV010000001">
    <property type="protein sequence ID" value="KAJ6223796.1"/>
    <property type="molecule type" value="Genomic_DNA"/>
</dbReference>
<keyword evidence="1" id="KW-0732">Signal</keyword>
<name>A0A9Q0RS47_BLOTA</name>
<evidence type="ECO:0000313" key="3">
    <source>
        <dbReference type="Proteomes" id="UP001142055"/>
    </source>
</evidence>
<gene>
    <name evidence="2" type="ORF">RDWZM_002341</name>
</gene>
<sequence length="141" mass="16444">MNSIFIIISLLTVCIQTVQPRYIDTKPGLSFDRKCPQEQYIRPCVCEDTYIKKEVFDTFVFCKDIQNPELLKWAISGLRGHEIDSLYIENCQLPEDTNELFFDIKIKTLLLKKDGKMYEQFLSDSEFCSTDSSCAKGHYFI</sequence>
<comment type="caution">
    <text evidence="2">The sequence shown here is derived from an EMBL/GenBank/DDBJ whole genome shotgun (WGS) entry which is preliminary data.</text>
</comment>
<evidence type="ECO:0000313" key="2">
    <source>
        <dbReference type="EMBL" id="KAJ6223796.1"/>
    </source>
</evidence>
<feature type="chain" id="PRO_5040197019" evidence="1">
    <location>
        <begin position="21"/>
        <end position="141"/>
    </location>
</feature>
<proteinExistence type="predicted"/>
<reference evidence="2" key="1">
    <citation type="submission" date="2022-12" db="EMBL/GenBank/DDBJ databases">
        <title>Genome assemblies of Blomia tropicalis.</title>
        <authorList>
            <person name="Cui Y."/>
        </authorList>
    </citation>
    <scope>NUCLEOTIDE SEQUENCE</scope>
    <source>
        <tissue evidence="2">Adult mites</tissue>
    </source>
</reference>
<accession>A0A9Q0RS47</accession>
<dbReference type="Proteomes" id="UP001142055">
    <property type="component" value="Chromosome 1"/>
</dbReference>
<dbReference type="AlphaFoldDB" id="A0A9Q0RS47"/>
<protein>
    <submittedName>
        <fullName evidence="2">Uncharacterized protein</fullName>
    </submittedName>
</protein>
<evidence type="ECO:0000256" key="1">
    <source>
        <dbReference type="SAM" id="SignalP"/>
    </source>
</evidence>
<feature type="signal peptide" evidence="1">
    <location>
        <begin position="1"/>
        <end position="20"/>
    </location>
</feature>
<keyword evidence="3" id="KW-1185">Reference proteome</keyword>
<organism evidence="2 3">
    <name type="scientific">Blomia tropicalis</name>
    <name type="common">Mite</name>
    <dbReference type="NCBI Taxonomy" id="40697"/>
    <lineage>
        <taxon>Eukaryota</taxon>
        <taxon>Metazoa</taxon>
        <taxon>Ecdysozoa</taxon>
        <taxon>Arthropoda</taxon>
        <taxon>Chelicerata</taxon>
        <taxon>Arachnida</taxon>
        <taxon>Acari</taxon>
        <taxon>Acariformes</taxon>
        <taxon>Sarcoptiformes</taxon>
        <taxon>Astigmata</taxon>
        <taxon>Glycyphagoidea</taxon>
        <taxon>Echimyopodidae</taxon>
        <taxon>Blomia</taxon>
    </lineage>
</organism>